<dbReference type="EMBL" id="JAPCWZ010000007">
    <property type="protein sequence ID" value="KAK8855090.1"/>
    <property type="molecule type" value="Genomic_DNA"/>
</dbReference>
<protein>
    <submittedName>
        <fullName evidence="2">Uncharacterized protein</fullName>
    </submittedName>
</protein>
<name>A0ABR2HY94_9PEZI</name>
<sequence>MKFTVSIFAILAASALASAVAPAAERGTSANPRRDTIWGQCNGTSCRINGDNYGCTKGSCTSQSGAGDGTPCSKLGGSICCPGNRNGQGCP</sequence>
<evidence type="ECO:0000256" key="1">
    <source>
        <dbReference type="SAM" id="SignalP"/>
    </source>
</evidence>
<comment type="caution">
    <text evidence="2">The sequence shown here is derived from an EMBL/GenBank/DDBJ whole genome shotgun (WGS) entry which is preliminary data.</text>
</comment>
<feature type="chain" id="PRO_5046264966" evidence="1">
    <location>
        <begin position="20"/>
        <end position="91"/>
    </location>
</feature>
<gene>
    <name evidence="2" type="ORF">PGQ11_011002</name>
</gene>
<proteinExistence type="predicted"/>
<evidence type="ECO:0000313" key="3">
    <source>
        <dbReference type="Proteomes" id="UP001390339"/>
    </source>
</evidence>
<accession>A0ABR2HY94</accession>
<evidence type="ECO:0000313" key="2">
    <source>
        <dbReference type="EMBL" id="KAK8855090.1"/>
    </source>
</evidence>
<feature type="signal peptide" evidence="1">
    <location>
        <begin position="1"/>
        <end position="19"/>
    </location>
</feature>
<keyword evidence="3" id="KW-1185">Reference proteome</keyword>
<dbReference type="Proteomes" id="UP001390339">
    <property type="component" value="Unassembled WGS sequence"/>
</dbReference>
<reference evidence="2 3" key="1">
    <citation type="journal article" date="2024" name="IMA Fungus">
        <title>Apiospora arundinis, a panoply of carbohydrate-active enzymes and secondary metabolites.</title>
        <authorList>
            <person name="Sorensen T."/>
            <person name="Petersen C."/>
            <person name="Muurmann A.T."/>
            <person name="Christiansen J.V."/>
            <person name="Brundto M.L."/>
            <person name="Overgaard C.K."/>
            <person name="Boysen A.T."/>
            <person name="Wollenberg R.D."/>
            <person name="Larsen T.O."/>
            <person name="Sorensen J.L."/>
            <person name="Nielsen K.L."/>
            <person name="Sondergaard T.E."/>
        </authorList>
    </citation>
    <scope>NUCLEOTIDE SEQUENCE [LARGE SCALE GENOMIC DNA]</scope>
    <source>
        <strain evidence="2 3">AAU 773</strain>
    </source>
</reference>
<keyword evidence="1" id="KW-0732">Signal</keyword>
<organism evidence="2 3">
    <name type="scientific">Apiospora arundinis</name>
    <dbReference type="NCBI Taxonomy" id="335852"/>
    <lineage>
        <taxon>Eukaryota</taxon>
        <taxon>Fungi</taxon>
        <taxon>Dikarya</taxon>
        <taxon>Ascomycota</taxon>
        <taxon>Pezizomycotina</taxon>
        <taxon>Sordariomycetes</taxon>
        <taxon>Xylariomycetidae</taxon>
        <taxon>Amphisphaeriales</taxon>
        <taxon>Apiosporaceae</taxon>
        <taxon>Apiospora</taxon>
    </lineage>
</organism>